<dbReference type="InterPro" id="IPR020846">
    <property type="entry name" value="MFS_dom"/>
</dbReference>
<feature type="transmembrane region" description="Helical" evidence="8">
    <location>
        <begin position="118"/>
        <end position="136"/>
    </location>
</feature>
<dbReference type="SUPFAM" id="SSF103473">
    <property type="entry name" value="MFS general substrate transporter"/>
    <property type="match status" value="1"/>
</dbReference>
<comment type="similarity">
    <text evidence="2">Belongs to the major facilitator superfamily. TCR/Tet family.</text>
</comment>
<feature type="transmembrane region" description="Helical" evidence="8">
    <location>
        <begin position="148"/>
        <end position="167"/>
    </location>
</feature>
<evidence type="ECO:0000256" key="7">
    <source>
        <dbReference type="SAM" id="MobiDB-lite"/>
    </source>
</evidence>
<organism evidence="10 11">
    <name type="scientific">Viridothelium virens</name>
    <name type="common">Speckled blister lichen</name>
    <name type="synonym">Trypethelium virens</name>
    <dbReference type="NCBI Taxonomy" id="1048519"/>
    <lineage>
        <taxon>Eukaryota</taxon>
        <taxon>Fungi</taxon>
        <taxon>Dikarya</taxon>
        <taxon>Ascomycota</taxon>
        <taxon>Pezizomycotina</taxon>
        <taxon>Dothideomycetes</taxon>
        <taxon>Dothideomycetes incertae sedis</taxon>
        <taxon>Trypetheliales</taxon>
        <taxon>Trypetheliaceae</taxon>
        <taxon>Viridothelium</taxon>
    </lineage>
</organism>
<accession>A0A6A6H2J9</accession>
<dbReference type="AlphaFoldDB" id="A0A6A6H2J9"/>
<feature type="domain" description="Major facilitator superfamily (MFS) profile" evidence="9">
    <location>
        <begin position="83"/>
        <end position="575"/>
    </location>
</feature>
<keyword evidence="6 8" id="KW-0472">Membrane</keyword>
<feature type="transmembrane region" description="Helical" evidence="8">
    <location>
        <begin position="310"/>
        <end position="329"/>
    </location>
</feature>
<dbReference type="Pfam" id="PF07690">
    <property type="entry name" value="MFS_1"/>
    <property type="match status" value="1"/>
</dbReference>
<evidence type="ECO:0000256" key="6">
    <source>
        <dbReference type="ARBA" id="ARBA00023136"/>
    </source>
</evidence>
<dbReference type="OrthoDB" id="10021397at2759"/>
<evidence type="ECO:0000313" key="10">
    <source>
        <dbReference type="EMBL" id="KAF2232212.1"/>
    </source>
</evidence>
<comment type="subcellular location">
    <subcellularLocation>
        <location evidence="1">Membrane</location>
        <topology evidence="1">Multi-pass membrane protein</topology>
    </subcellularLocation>
</comment>
<evidence type="ECO:0000259" key="9">
    <source>
        <dbReference type="PROSITE" id="PS50850"/>
    </source>
</evidence>
<feature type="transmembrane region" description="Helical" evidence="8">
    <location>
        <begin position="380"/>
        <end position="400"/>
    </location>
</feature>
<dbReference type="Proteomes" id="UP000800092">
    <property type="component" value="Unassembled WGS sequence"/>
</dbReference>
<feature type="transmembrane region" description="Helical" evidence="8">
    <location>
        <begin position="349"/>
        <end position="368"/>
    </location>
</feature>
<feature type="transmembrane region" description="Helical" evidence="8">
    <location>
        <begin position="278"/>
        <end position="304"/>
    </location>
</feature>
<dbReference type="FunFam" id="1.20.1250.20:FF:000429">
    <property type="entry name" value="MFS drug efflux transporter, putative"/>
    <property type="match status" value="1"/>
</dbReference>
<feature type="transmembrane region" description="Helical" evidence="8">
    <location>
        <begin position="80"/>
        <end position="98"/>
    </location>
</feature>
<keyword evidence="3" id="KW-0813">Transport</keyword>
<evidence type="ECO:0000256" key="3">
    <source>
        <dbReference type="ARBA" id="ARBA00022448"/>
    </source>
</evidence>
<feature type="transmembrane region" description="Helical" evidence="8">
    <location>
        <begin position="440"/>
        <end position="463"/>
    </location>
</feature>
<feature type="compositionally biased region" description="Polar residues" evidence="7">
    <location>
        <begin position="1"/>
        <end position="15"/>
    </location>
</feature>
<dbReference type="InterPro" id="IPR036259">
    <property type="entry name" value="MFS_trans_sf"/>
</dbReference>
<evidence type="ECO:0000313" key="11">
    <source>
        <dbReference type="Proteomes" id="UP000800092"/>
    </source>
</evidence>
<dbReference type="GO" id="GO:0005886">
    <property type="term" value="C:plasma membrane"/>
    <property type="evidence" value="ECO:0007669"/>
    <property type="project" value="TreeGrafter"/>
</dbReference>
<evidence type="ECO:0000256" key="4">
    <source>
        <dbReference type="ARBA" id="ARBA00022692"/>
    </source>
</evidence>
<sequence length="578" mass="62100">MSNTSISEVELQPQNAAKGWPRSQPSSQTLDAHRDEEAWSSNAVSKSQSRTSSAEGIQPLPNLPLPSSAPPPRDIHGIKWTFAVIAILSSVFLFSLDQTIVADIQPNIIAEFGSIQKLPWLSVAFLLAFASTNLFWGRIYGQFNPKWVYVLCVVVFELGSTVCGAAPNMNAIIVGRALAGLGGGGMYLGVMMMLSLFTTPLERPKYIGIIGVVFGVGTVLGPIIGGAFADNPATTWRWAFYINLCIGGAFAPAFLFLLPSRDLRPGVKIGERLKAIDWIGNTLISGSYVSALMAISFGGTTYAWDSAQEIALFCVSGVLFIALCIHQVWSDPQRRMFPVHFLKNKGLLIQFLVGASAGTSSFVTIYFIPLYFQFLQNSSSLLAGVRLLPFIGSLAAFTMVNGNLMVRSGYSMPWYVVGSALVIASNSMLYTIGISTSNGFIYGAMVLNGIGTGMFLNAPFAVAQWIAPPKEIPSAVGFIMCARGGGLAIALGMANAIFLNLTQNRIHHVLPILDNTQVQSLISGAGSNLLQTLTATEQQQVLEAIAFAISRVFIMSIASGCLCFCLSLLMDRKKIKLG</sequence>
<feature type="transmembrane region" description="Helical" evidence="8">
    <location>
        <begin position="206"/>
        <end position="228"/>
    </location>
</feature>
<name>A0A6A6H2J9_VIRVR</name>
<evidence type="ECO:0000256" key="8">
    <source>
        <dbReference type="SAM" id="Phobius"/>
    </source>
</evidence>
<reference evidence="10" key="1">
    <citation type="journal article" date="2020" name="Stud. Mycol.">
        <title>101 Dothideomycetes genomes: a test case for predicting lifestyles and emergence of pathogens.</title>
        <authorList>
            <person name="Haridas S."/>
            <person name="Albert R."/>
            <person name="Binder M."/>
            <person name="Bloem J."/>
            <person name="Labutti K."/>
            <person name="Salamov A."/>
            <person name="Andreopoulos B."/>
            <person name="Baker S."/>
            <person name="Barry K."/>
            <person name="Bills G."/>
            <person name="Bluhm B."/>
            <person name="Cannon C."/>
            <person name="Castanera R."/>
            <person name="Culley D."/>
            <person name="Daum C."/>
            <person name="Ezra D."/>
            <person name="Gonzalez J."/>
            <person name="Henrissat B."/>
            <person name="Kuo A."/>
            <person name="Liang C."/>
            <person name="Lipzen A."/>
            <person name="Lutzoni F."/>
            <person name="Magnuson J."/>
            <person name="Mondo S."/>
            <person name="Nolan M."/>
            <person name="Ohm R."/>
            <person name="Pangilinan J."/>
            <person name="Park H.-J."/>
            <person name="Ramirez L."/>
            <person name="Alfaro M."/>
            <person name="Sun H."/>
            <person name="Tritt A."/>
            <person name="Yoshinaga Y."/>
            <person name="Zwiers L.-H."/>
            <person name="Turgeon B."/>
            <person name="Goodwin S."/>
            <person name="Spatafora J."/>
            <person name="Crous P."/>
            <person name="Grigoriev I."/>
        </authorList>
    </citation>
    <scope>NUCLEOTIDE SEQUENCE</scope>
    <source>
        <strain evidence="10">Tuck. ex Michener</strain>
    </source>
</reference>
<keyword evidence="5 8" id="KW-1133">Transmembrane helix</keyword>
<proteinExistence type="inferred from homology"/>
<protein>
    <submittedName>
        <fullName evidence="10">MFS general substrate transporter</fullName>
    </submittedName>
</protein>
<feature type="transmembrane region" description="Helical" evidence="8">
    <location>
        <begin position="173"/>
        <end position="194"/>
    </location>
</feature>
<dbReference type="PANTHER" id="PTHR23501">
    <property type="entry name" value="MAJOR FACILITATOR SUPERFAMILY"/>
    <property type="match status" value="1"/>
</dbReference>
<feature type="transmembrane region" description="Helical" evidence="8">
    <location>
        <begin position="240"/>
        <end position="258"/>
    </location>
</feature>
<feature type="compositionally biased region" description="Polar residues" evidence="7">
    <location>
        <begin position="39"/>
        <end position="55"/>
    </location>
</feature>
<dbReference type="EMBL" id="ML991818">
    <property type="protein sequence ID" value="KAF2232212.1"/>
    <property type="molecule type" value="Genomic_DNA"/>
</dbReference>
<dbReference type="GO" id="GO:0022857">
    <property type="term" value="F:transmembrane transporter activity"/>
    <property type="evidence" value="ECO:0007669"/>
    <property type="project" value="InterPro"/>
</dbReference>
<feature type="region of interest" description="Disordered" evidence="7">
    <location>
        <begin position="1"/>
        <end position="68"/>
    </location>
</feature>
<feature type="transmembrane region" description="Helical" evidence="8">
    <location>
        <begin position="544"/>
        <end position="569"/>
    </location>
</feature>
<feature type="transmembrane region" description="Helical" evidence="8">
    <location>
        <begin position="412"/>
        <end position="434"/>
    </location>
</feature>
<keyword evidence="11" id="KW-1185">Reference proteome</keyword>
<keyword evidence="4 8" id="KW-0812">Transmembrane</keyword>
<dbReference type="PANTHER" id="PTHR23501:SF12">
    <property type="entry name" value="MAJOR FACILITATOR SUPERFAMILY (MFS) PROFILE DOMAIN-CONTAINING PROTEIN-RELATED"/>
    <property type="match status" value="1"/>
</dbReference>
<feature type="transmembrane region" description="Helical" evidence="8">
    <location>
        <begin position="475"/>
        <end position="498"/>
    </location>
</feature>
<evidence type="ECO:0000256" key="5">
    <source>
        <dbReference type="ARBA" id="ARBA00022989"/>
    </source>
</evidence>
<gene>
    <name evidence="10" type="ORF">EV356DRAFT_578620</name>
</gene>
<evidence type="ECO:0000256" key="2">
    <source>
        <dbReference type="ARBA" id="ARBA00007520"/>
    </source>
</evidence>
<dbReference type="Gene3D" id="1.20.1250.20">
    <property type="entry name" value="MFS general substrate transporter like domains"/>
    <property type="match status" value="1"/>
</dbReference>
<dbReference type="PROSITE" id="PS50850">
    <property type="entry name" value="MFS"/>
    <property type="match status" value="1"/>
</dbReference>
<evidence type="ECO:0000256" key="1">
    <source>
        <dbReference type="ARBA" id="ARBA00004141"/>
    </source>
</evidence>
<dbReference type="InterPro" id="IPR011701">
    <property type="entry name" value="MFS"/>
</dbReference>